<protein>
    <recommendedName>
        <fullName evidence="2">NmrA-like domain-containing protein</fullName>
    </recommendedName>
</protein>
<dbReference type="Proteomes" id="UP001151287">
    <property type="component" value="Unassembled WGS sequence"/>
</dbReference>
<gene>
    <name evidence="3" type="ORF">LUZ63_015601</name>
</gene>
<organism evidence="3 4">
    <name type="scientific">Rhynchospora breviuscula</name>
    <dbReference type="NCBI Taxonomy" id="2022672"/>
    <lineage>
        <taxon>Eukaryota</taxon>
        <taxon>Viridiplantae</taxon>
        <taxon>Streptophyta</taxon>
        <taxon>Embryophyta</taxon>
        <taxon>Tracheophyta</taxon>
        <taxon>Spermatophyta</taxon>
        <taxon>Magnoliopsida</taxon>
        <taxon>Liliopsida</taxon>
        <taxon>Poales</taxon>
        <taxon>Cyperaceae</taxon>
        <taxon>Cyperoideae</taxon>
        <taxon>Rhynchosporeae</taxon>
        <taxon>Rhynchospora</taxon>
    </lineage>
</organism>
<evidence type="ECO:0000313" key="3">
    <source>
        <dbReference type="EMBL" id="KAJ1691446.1"/>
    </source>
</evidence>
<dbReference type="OrthoDB" id="419598at2759"/>
<dbReference type="Gene3D" id="3.40.50.720">
    <property type="entry name" value="NAD(P)-binding Rossmann-like Domain"/>
    <property type="match status" value="1"/>
</dbReference>
<reference evidence="3" key="1">
    <citation type="journal article" date="2022" name="Cell">
        <title>Repeat-based holocentromeres influence genome architecture and karyotype evolution.</title>
        <authorList>
            <person name="Hofstatter P.G."/>
            <person name="Thangavel G."/>
            <person name="Lux T."/>
            <person name="Neumann P."/>
            <person name="Vondrak T."/>
            <person name="Novak P."/>
            <person name="Zhang M."/>
            <person name="Costa L."/>
            <person name="Castellani M."/>
            <person name="Scott A."/>
            <person name="Toegelov H."/>
            <person name="Fuchs J."/>
            <person name="Mata-Sucre Y."/>
            <person name="Dias Y."/>
            <person name="Vanzela A.L.L."/>
            <person name="Huettel B."/>
            <person name="Almeida C.C.S."/>
            <person name="Simkova H."/>
            <person name="Souza G."/>
            <person name="Pedrosa-Harand A."/>
            <person name="Macas J."/>
            <person name="Mayer K.F.X."/>
            <person name="Houben A."/>
            <person name="Marques A."/>
        </authorList>
    </citation>
    <scope>NUCLEOTIDE SEQUENCE</scope>
    <source>
        <strain evidence="3">RhyBre1mFocal</strain>
    </source>
</reference>
<accession>A0A9Q0CCN0</accession>
<evidence type="ECO:0000313" key="4">
    <source>
        <dbReference type="Proteomes" id="UP001151287"/>
    </source>
</evidence>
<dbReference type="Pfam" id="PF05368">
    <property type="entry name" value="NmrA"/>
    <property type="match status" value="1"/>
</dbReference>
<sequence>MASTEPLSEVLVIGGTGHIGKFIVDRGQRPRSVSLLGDLYDHESLVKAIRAVDVVISAVGYLLLEDQKNIILAIKEAGNVKRFFPSEFGNDADRVCGVEPTKSMYAIKAQIRRAIVSEGIPYTFFCCNLWAGRFLQVDGIGLLLVQVAKLSYLVMEIPKLCKSI</sequence>
<dbReference type="AlphaFoldDB" id="A0A9Q0CCN0"/>
<dbReference type="InterPro" id="IPR008030">
    <property type="entry name" value="NmrA-like"/>
</dbReference>
<dbReference type="InterPro" id="IPR050608">
    <property type="entry name" value="NmrA-type/Isoflavone_red_sf"/>
</dbReference>
<dbReference type="PANTHER" id="PTHR43349:SF35">
    <property type="entry name" value="PHENYLCOUMARAN BENZYLIC ETHER REDUCTASE 1"/>
    <property type="match status" value="1"/>
</dbReference>
<name>A0A9Q0CCN0_9POAL</name>
<keyword evidence="4" id="KW-1185">Reference proteome</keyword>
<dbReference type="Gene3D" id="3.90.25.10">
    <property type="entry name" value="UDP-galactose 4-epimerase, domain 1"/>
    <property type="match status" value="1"/>
</dbReference>
<evidence type="ECO:0000259" key="2">
    <source>
        <dbReference type="Pfam" id="PF05368"/>
    </source>
</evidence>
<dbReference type="SUPFAM" id="SSF51735">
    <property type="entry name" value="NAD(P)-binding Rossmann-fold domains"/>
    <property type="match status" value="1"/>
</dbReference>
<dbReference type="PANTHER" id="PTHR43349">
    <property type="entry name" value="PINORESINOL REDUCTASE-RELATED"/>
    <property type="match status" value="1"/>
</dbReference>
<dbReference type="EMBL" id="JAMQYH010000004">
    <property type="protein sequence ID" value="KAJ1691446.1"/>
    <property type="molecule type" value="Genomic_DNA"/>
</dbReference>
<comment type="similarity">
    <text evidence="1">Belongs to the NmrA-type oxidoreductase family. Isoflavone reductase subfamily.</text>
</comment>
<evidence type="ECO:0000256" key="1">
    <source>
        <dbReference type="ARBA" id="ARBA00005725"/>
    </source>
</evidence>
<dbReference type="InterPro" id="IPR036291">
    <property type="entry name" value="NAD(P)-bd_dom_sf"/>
</dbReference>
<feature type="domain" description="NmrA-like" evidence="2">
    <location>
        <begin position="37"/>
        <end position="136"/>
    </location>
</feature>
<proteinExistence type="inferred from homology"/>
<comment type="caution">
    <text evidence="3">The sequence shown here is derived from an EMBL/GenBank/DDBJ whole genome shotgun (WGS) entry which is preliminary data.</text>
</comment>